<dbReference type="Gene3D" id="3.30.420.40">
    <property type="match status" value="2"/>
</dbReference>
<evidence type="ECO:0000313" key="2">
    <source>
        <dbReference type="EMBL" id="KAH0574187.1"/>
    </source>
</evidence>
<dbReference type="PROSITE" id="PS00329">
    <property type="entry name" value="HSP70_2"/>
    <property type="match status" value="1"/>
</dbReference>
<organism evidence="2 3">
    <name type="scientific">Spironucleus salmonicida</name>
    <dbReference type="NCBI Taxonomy" id="348837"/>
    <lineage>
        <taxon>Eukaryota</taxon>
        <taxon>Metamonada</taxon>
        <taxon>Diplomonadida</taxon>
        <taxon>Hexamitidae</taxon>
        <taxon>Hexamitinae</taxon>
        <taxon>Spironucleus</taxon>
    </lineage>
</organism>
<dbReference type="RefSeq" id="XP_067764960.1">
    <property type="nucleotide sequence ID" value="XM_067907986.1"/>
</dbReference>
<proteinExistence type="predicted"/>
<dbReference type="InterPro" id="IPR043129">
    <property type="entry name" value="ATPase_NBD"/>
</dbReference>
<reference evidence="2 3" key="1">
    <citation type="journal article" date="2014" name="PLoS Genet.">
        <title>The Genome of Spironucleus salmonicida Highlights a Fish Pathogen Adapted to Fluctuating Environments.</title>
        <authorList>
            <person name="Xu F."/>
            <person name="Jerlstrom-Hultqvist J."/>
            <person name="Einarsson E."/>
            <person name="Astvaldsson A."/>
            <person name="Svard S.G."/>
            <person name="Andersson J.O."/>
        </authorList>
    </citation>
    <scope>NUCLEOTIDE SEQUENCE [LARGE SCALE GENOMIC DNA]</scope>
    <source>
        <strain evidence="2 3">ATCC 50377</strain>
    </source>
</reference>
<dbReference type="Gene3D" id="3.90.640.10">
    <property type="entry name" value="Actin, Chain A, domain 4"/>
    <property type="match status" value="1"/>
</dbReference>
<dbReference type="KEGG" id="ssao:94298157"/>
<name>A0A9P8RYQ3_9EUKA</name>
<feature type="compositionally biased region" description="Basic and acidic residues" evidence="1">
    <location>
        <begin position="703"/>
        <end position="725"/>
    </location>
</feature>
<sequence length="1363" mass="155573">MKQICSAAADCGSSHYSVCYRTTSGTIQLVNLRSENVSSKQPSTAYVSIEFTDVKQLPPDSIYYGSSPPDTLNYAFFPNWKNYFFDADEIVCYPNVPSVPSKNHRSIRVTCASLFEGFMFQAVKSVRCASGLDTVELAFLIPSVARAQHLDFIKLCAQSVEKRTPCKITLIYEGKAALGSAEAIGDFGGFTFDKATKQNHESCNLAASNIDNVVDQLVRADFVDLRFHNRHLLYQRIMELKNDYTSGDVFLDLTGIFDPFQFYGHYALYSWFKERGTTDGFENGAKQFLQTIPFYEDGERCCSQYFHQRQISMTYVDFRQQMLEYIRNFNDSSEFKFIKPCQEFNKLIKIVQNRKVLKKVLTQALCFEDFNSNERIVCICQQLVSSHSQQYQSLLYKAVADISLQQWKKRLNSNFLIIMGEFQSQTIIESYKFSNDKIGISLPSGIYQQICTAVCAQLANNFGLFLQSNKCKTFKITGGFSQSPFLLNQLAQNSYIQQITKKSKDSLIQHIKKSLIIPPYEIVKNAIGMKQSMTDSENLIYKHYYLNIDKSGNLKYEEVNVTTSHKNRVCIDEGTSGSLLSYIPAGHKYTDDMTINDLPAQQDRIRKIDDVEFKAGTKTPSFCVVDIPAAYQLATSGLSLQHSEDLSNYQQVFDKYFTLQMLPISDIRRIFLFGNVNKDALSEQLLSNNHDDATLVQSSKPMSAKEKLLRKKQEAQAKQEVEPEPKSTSVEEVGQKLTAKQKMALAKLQKTQQQTTDVSPSTSGVHINEFLIVDYWKRYLYQNQQVQYPLNPQIVQRYTFNGQSIELKLPVAYFYISHLSHFYHTFIQDQGDMVSYYNQLGLTLTVPCAAKQQHLTFLRECCRVANLPDDIVFVYEPNSAFSFIFHQDRLRGTNIFKDGYVIVVDVGGGTTDVSLLKVDTEGGTFNVINFYEINYAGNNVIDKVFENLGVQSGLLQQLSSGTRSQFRESVKSQIELLTVLNSSDRNVEEVIIVIESKKNKTSDAENLALEQLYAILDGLSSCYNDSEQRLVKIREYQISSKLFYDSIGFVQQQIQERTLDFSDLNRILETNYKVQIVCAGGMGSSLSFRSSFTEKIKTLKYSYIKLQETPNFQSAIARGGLFLKSEKDYVDFGAPFIQRGSEEEEKFIKQSKILCESKLQIITFRNAGLQSQYQKTDIIQGGQRWTQQTANNFVQCWNKGIEFIIHVNHTYSIFGLTDHYFYLVRIPIEDVNLLHPNETITQMGVPQFVYSIETYIQKPLTTLLVGQGEDSMKKPFCNICFTVNIAGDSKLKITQNFNLFRYIPLDMKGFKLDSENGEKFITDTIYYPKLAQFISDLQAQHDNSLVIFNKCVVQLPGQHWKII</sequence>
<dbReference type="GeneID" id="94298157"/>
<feature type="region of interest" description="Disordered" evidence="1">
    <location>
        <begin position="697"/>
        <end position="732"/>
    </location>
</feature>
<dbReference type="Proteomes" id="UP000018208">
    <property type="component" value="Unassembled WGS sequence"/>
</dbReference>
<dbReference type="EMBL" id="AUWU02000004">
    <property type="protein sequence ID" value="KAH0574187.1"/>
    <property type="molecule type" value="Genomic_DNA"/>
</dbReference>
<evidence type="ECO:0000256" key="1">
    <source>
        <dbReference type="SAM" id="MobiDB-lite"/>
    </source>
</evidence>
<dbReference type="InterPro" id="IPR018181">
    <property type="entry name" value="Heat_shock_70_CS"/>
</dbReference>
<evidence type="ECO:0000313" key="3">
    <source>
        <dbReference type="Proteomes" id="UP000018208"/>
    </source>
</evidence>
<protein>
    <submittedName>
        <fullName evidence="2">Fe-S protein assembly chaperone HscA domain-containing protein</fullName>
    </submittedName>
</protein>
<comment type="caution">
    <text evidence="2">The sequence shown here is derived from an EMBL/GenBank/DDBJ whole genome shotgun (WGS) entry which is preliminary data.</text>
</comment>
<gene>
    <name evidence="2" type="ORF">SS50377_24134</name>
</gene>
<accession>A0A9P8RYQ3</accession>
<keyword evidence="3" id="KW-1185">Reference proteome</keyword>
<dbReference type="SUPFAM" id="SSF53067">
    <property type="entry name" value="Actin-like ATPase domain"/>
    <property type="match status" value="1"/>
</dbReference>